<dbReference type="EMBL" id="NTJD01000005">
    <property type="protein sequence ID" value="PCD76567.1"/>
    <property type="molecule type" value="Genomic_DNA"/>
</dbReference>
<dbReference type="OrthoDB" id="7864548at2"/>
<keyword evidence="12" id="KW-1185">Reference proteome</keyword>
<protein>
    <recommendedName>
        <fullName evidence="10">Flagellar protein FliL</fullName>
    </recommendedName>
</protein>
<evidence type="ECO:0000256" key="7">
    <source>
        <dbReference type="ARBA" id="ARBA00022779"/>
    </source>
</evidence>
<evidence type="ECO:0000256" key="1">
    <source>
        <dbReference type="ARBA" id="ARBA00002254"/>
    </source>
</evidence>
<comment type="subcellular location">
    <subcellularLocation>
        <location evidence="10">Cell inner membrane</location>
    </subcellularLocation>
    <subcellularLocation>
        <location evidence="2">Cell membrane</location>
        <topology evidence="2">Single-pass membrane protein</topology>
    </subcellularLocation>
</comment>
<evidence type="ECO:0000256" key="4">
    <source>
        <dbReference type="ARBA" id="ARBA00022475"/>
    </source>
</evidence>
<keyword evidence="11" id="KW-0969">Cilium</keyword>
<evidence type="ECO:0000256" key="6">
    <source>
        <dbReference type="ARBA" id="ARBA00022692"/>
    </source>
</evidence>
<dbReference type="Pfam" id="PF03748">
    <property type="entry name" value="FliL"/>
    <property type="match status" value="1"/>
</dbReference>
<dbReference type="Proteomes" id="UP000243507">
    <property type="component" value="Unassembled WGS sequence"/>
</dbReference>
<keyword evidence="11" id="KW-0282">Flagellum</keyword>
<organism evidence="11 12">
    <name type="scientific">Pseudothioclava arenosa</name>
    <dbReference type="NCBI Taxonomy" id="1795308"/>
    <lineage>
        <taxon>Bacteria</taxon>
        <taxon>Pseudomonadati</taxon>
        <taxon>Pseudomonadota</taxon>
        <taxon>Alphaproteobacteria</taxon>
        <taxon>Rhodobacterales</taxon>
        <taxon>Paracoccaceae</taxon>
        <taxon>Pseudothioclava</taxon>
    </lineage>
</organism>
<evidence type="ECO:0000256" key="9">
    <source>
        <dbReference type="ARBA" id="ARBA00023136"/>
    </source>
</evidence>
<dbReference type="RefSeq" id="WP_096433049.1">
    <property type="nucleotide sequence ID" value="NZ_NTJD01000005.1"/>
</dbReference>
<keyword evidence="9 10" id="KW-0472">Membrane</keyword>
<keyword evidence="8" id="KW-1133">Transmembrane helix</keyword>
<evidence type="ECO:0000256" key="2">
    <source>
        <dbReference type="ARBA" id="ARBA00004162"/>
    </source>
</evidence>
<keyword evidence="5 10" id="KW-0145">Chemotaxis</keyword>
<comment type="similarity">
    <text evidence="3 10">Belongs to the FliL family.</text>
</comment>
<keyword evidence="6" id="KW-0812">Transmembrane</keyword>
<reference evidence="11 12" key="1">
    <citation type="submission" date="2017-09" db="EMBL/GenBank/DDBJ databases">
        <title>A multilocus sequence analysis scheme for characterization of bacteria in the genus Thioclava.</title>
        <authorList>
            <person name="Liu Y."/>
            <person name="Shao Z."/>
        </authorList>
    </citation>
    <scope>NUCLEOTIDE SEQUENCE [LARGE SCALE GENOMIC DNA]</scope>
    <source>
        <strain evidence="11 12">CAU 1312</strain>
    </source>
</reference>
<dbReference type="GO" id="GO:0071973">
    <property type="term" value="P:bacterial-type flagellum-dependent cell motility"/>
    <property type="evidence" value="ECO:0007669"/>
    <property type="project" value="InterPro"/>
</dbReference>
<name>A0A2A4CQ05_9RHOB</name>
<evidence type="ECO:0000313" key="11">
    <source>
        <dbReference type="EMBL" id="PCD76567.1"/>
    </source>
</evidence>
<evidence type="ECO:0000256" key="5">
    <source>
        <dbReference type="ARBA" id="ARBA00022500"/>
    </source>
</evidence>
<evidence type="ECO:0000256" key="10">
    <source>
        <dbReference type="RuleBase" id="RU364125"/>
    </source>
</evidence>
<comment type="function">
    <text evidence="1 10">Controls the rotational direction of flagella during chemotaxis.</text>
</comment>
<evidence type="ECO:0000256" key="3">
    <source>
        <dbReference type="ARBA" id="ARBA00008281"/>
    </source>
</evidence>
<keyword evidence="10" id="KW-0997">Cell inner membrane</keyword>
<dbReference type="GO" id="GO:0006935">
    <property type="term" value="P:chemotaxis"/>
    <property type="evidence" value="ECO:0007669"/>
    <property type="project" value="UniProtKB-KW"/>
</dbReference>
<dbReference type="AlphaFoldDB" id="A0A2A4CQ05"/>
<gene>
    <name evidence="11" type="ORF">CLN94_08185</name>
</gene>
<proteinExistence type="inferred from homology"/>
<dbReference type="InterPro" id="IPR005503">
    <property type="entry name" value="FliL"/>
</dbReference>
<keyword evidence="7 10" id="KW-0283">Flagellar rotation</keyword>
<keyword evidence="11" id="KW-0966">Cell projection</keyword>
<sequence length="161" mass="17165">MNKILPLLLALVGLGAGGAAGYFLRPAPEFIPEHGEATSSEPAHSDAHSDPDAVTAEYVKLNNQFVIPVVTEAKVTSLVIMSVSLEVTPGETEKVYTLEPKLRDSFLQVLFDHANAGGFNGAFTLNGNMDVLRQSLLEAARHALGPSVQAILISDIVRQDT</sequence>
<dbReference type="GO" id="GO:0005886">
    <property type="term" value="C:plasma membrane"/>
    <property type="evidence" value="ECO:0007669"/>
    <property type="project" value="UniProtKB-SubCell"/>
</dbReference>
<evidence type="ECO:0000256" key="8">
    <source>
        <dbReference type="ARBA" id="ARBA00022989"/>
    </source>
</evidence>
<dbReference type="GO" id="GO:0009425">
    <property type="term" value="C:bacterial-type flagellum basal body"/>
    <property type="evidence" value="ECO:0007669"/>
    <property type="project" value="InterPro"/>
</dbReference>
<keyword evidence="4" id="KW-1003">Cell membrane</keyword>
<evidence type="ECO:0000313" key="12">
    <source>
        <dbReference type="Proteomes" id="UP000243507"/>
    </source>
</evidence>
<accession>A0A2A4CQ05</accession>
<comment type="caution">
    <text evidence="11">The sequence shown here is derived from an EMBL/GenBank/DDBJ whole genome shotgun (WGS) entry which is preliminary data.</text>
</comment>